<dbReference type="Gene3D" id="3.40.50.300">
    <property type="entry name" value="P-loop containing nucleotide triphosphate hydrolases"/>
    <property type="match status" value="1"/>
</dbReference>
<keyword evidence="1" id="KW-0677">Repeat</keyword>
<dbReference type="Proteomes" id="UP000091967">
    <property type="component" value="Unassembled WGS sequence"/>
</dbReference>
<dbReference type="InterPro" id="IPR027417">
    <property type="entry name" value="P-loop_NTPase"/>
</dbReference>
<dbReference type="SUPFAM" id="SSF52540">
    <property type="entry name" value="P-loop containing nucleoside triphosphate hydrolases"/>
    <property type="match status" value="1"/>
</dbReference>
<dbReference type="EMBL" id="LYXU01000004">
    <property type="protein sequence ID" value="OBS17672.1"/>
    <property type="molecule type" value="Genomic_DNA"/>
</dbReference>
<sequence>MEASPEWATSHEILDGFLIGYIRGRTDGFHGSTSMKEVFVERFWKDVEGHYDKMRATLLEYCKAEINVPAELESRVKSPESIKNSIERREAARIKAGKQPYSTLEDIRTDVHDLVGIRIIVDFTPHLEDVNNWIKRTFHQDKDPIPFHADRAIGNQWTPWFGAYYCCNHHISVKSETANHLAPYKKVMFEIQVTCLSERLYNKLAHPLLYKGTQGNLSRKDEMVIDMAHAMSLCYSMCLLYFQDVDDPNLISTIKQTVATSEDIDDDERSTELMEQISKNTTFTPNIPLSFLTQGISSKAIKRQDIVSLVDTFRHESTSKDKIWGQMKCIVEEATKEANSPALFLPEVPTARFDNKEVREAPRCHKHTRASIIEKIETWIDSPRLGDTIMWIGAPAGTGKSTLARTIAERCEGRDVLAATYFFRRGAQDSRRNGTARLLTTIASQLIVSIPRFQSSLRQSLERSHIRPEEVDERGLDIQFDTLIKTPLSALSPNRGNPKIVVIDAIDECDEATNVAQLIEKLSTLQGSTRCWLRFLFTSREAGYIRTTFRNIHHQPIMLHEEPQQEVERDIRAYLTYNFARIQAEKHITGKWPQDDDINLVVHRATTPTPLFIYASTLLRYIHNEKGAINTVKNFKNWISQCKKNQSQLGGLYTPILKDALLSSAGDDDEKQDLQKFLASIACAFEPLSANALCSLLCIDLHSIKHWLANLHPVLKIPTNDKKPITIIHESFRDFLLCRDDSEDQLILGADESQLILAEECIKRISGKDPYPPLSFFPNEHQEVEGLDYGVEIDGMYKRYDNYVQYACRNWARHWAKSQRFDSETCKKMGFHLRNATIPWIETMIASGEYEKVVLVDIPLLDNIMTFLPKPHSPPLSRLSADLTKAMLFVQSQEDILNLAPLQTCLSGWIFCPAKYKMKESFCDIQVPFVRNITGDPTEWVPKLSRVFQIYDINDKTRTIRAETRCADSLTNKVLLRLPSGKMKLYDLERGTEKLYHTFDEGLVAIAFHQDCRRVYSVSSQGRVDLYDMESDAGEYQFTLEKCPLLTNVVLSIKRSFLLATSSNVLGGCCGSLVLWNLEDGHFSGELPCRHLPECWVTDIALSPDGTTVAVLFRDYRVALWDVQTRSYLHGMRMYAPIKHICFTPCGSRLLMALQRTLMVWNFNTVGCNMAYLPWNDSGRISTCLNFLQGSHNLLVVDCDFVSVWDYSSLTKFMRSEYRLGDSKDDGGRLIKAMALSPDQTTLATSSANYSLLIWNLDAMTRLFNVPQTGGSIAEAMVFSPDGTMLAVLIDNCVKLWRMCRDSRPVFVSVTQPLPAALEPSKAFPYWNPHVRTRDFLTRISFPSALPSGHRIMTIRRGVLTLSIDTETGIYEPGKWEQDKQTISISREWIQYTDKEGCTRNIIYIPARYNLQTFTSRGGKVVIGDVDGEFSTLDFDLGELEEYSQNVTSRERAKESSETDSDDDSDNDSRSDMVAEPGGDTEHLLDINLEDD</sequence>
<dbReference type="GO" id="GO:0015969">
    <property type="term" value="P:guanosine tetraphosphate metabolic process"/>
    <property type="evidence" value="ECO:0007669"/>
    <property type="project" value="InterPro"/>
</dbReference>
<dbReference type="SMART" id="SM00320">
    <property type="entry name" value="WD40"/>
    <property type="match status" value="5"/>
</dbReference>
<feature type="repeat" description="WD" evidence="2">
    <location>
        <begin position="1231"/>
        <end position="1265"/>
    </location>
</feature>
<keyword evidence="2" id="KW-0853">WD repeat</keyword>
<proteinExistence type="predicted"/>
<dbReference type="SUPFAM" id="SSF81301">
    <property type="entry name" value="Nucleotidyltransferase"/>
    <property type="match status" value="1"/>
</dbReference>
<keyword evidence="6" id="KW-1185">Reference proteome</keyword>
<protein>
    <recommendedName>
        <fullName evidence="4">RelA/SpoT domain-containing protein</fullName>
    </recommendedName>
</protein>
<evidence type="ECO:0000256" key="1">
    <source>
        <dbReference type="ARBA" id="ARBA00022737"/>
    </source>
</evidence>
<dbReference type="Gene3D" id="2.130.10.10">
    <property type="entry name" value="YVTN repeat-like/Quinoprotein amine dehydrogenase"/>
    <property type="match status" value="2"/>
</dbReference>
<dbReference type="InterPro" id="IPR015943">
    <property type="entry name" value="WD40/YVTN_repeat-like_dom_sf"/>
</dbReference>
<dbReference type="SMART" id="SM00954">
    <property type="entry name" value="RelA_SpoT"/>
    <property type="match status" value="1"/>
</dbReference>
<evidence type="ECO:0000256" key="3">
    <source>
        <dbReference type="SAM" id="MobiDB-lite"/>
    </source>
</evidence>
<feature type="domain" description="RelA/SpoT" evidence="4">
    <location>
        <begin position="74"/>
        <end position="216"/>
    </location>
</feature>
<dbReference type="STRING" id="36050.A0A1B8AB23"/>
<dbReference type="CDD" id="cd02019">
    <property type="entry name" value="NK"/>
    <property type="match status" value="1"/>
</dbReference>
<evidence type="ECO:0000313" key="5">
    <source>
        <dbReference type="EMBL" id="OBS17672.1"/>
    </source>
</evidence>
<dbReference type="Pfam" id="PF04607">
    <property type="entry name" value="RelA_SpoT"/>
    <property type="match status" value="1"/>
</dbReference>
<dbReference type="InterPro" id="IPR043519">
    <property type="entry name" value="NT_sf"/>
</dbReference>
<evidence type="ECO:0000256" key="2">
    <source>
        <dbReference type="PROSITE-ProRule" id="PRU00221"/>
    </source>
</evidence>
<feature type="repeat" description="WD" evidence="2">
    <location>
        <begin position="1097"/>
        <end position="1131"/>
    </location>
</feature>
<dbReference type="Pfam" id="PF24883">
    <property type="entry name" value="NPHP3_N"/>
    <property type="match status" value="1"/>
</dbReference>
<dbReference type="PANTHER" id="PTHR10039">
    <property type="entry name" value="AMELOGENIN"/>
    <property type="match status" value="1"/>
</dbReference>
<comment type="caution">
    <text evidence="5">The sequence shown here is derived from an EMBL/GenBank/DDBJ whole genome shotgun (WGS) entry which is preliminary data.</text>
</comment>
<dbReference type="PROSITE" id="PS50082">
    <property type="entry name" value="WD_REPEATS_2"/>
    <property type="match status" value="2"/>
</dbReference>
<dbReference type="InterPro" id="IPR007685">
    <property type="entry name" value="RelA_SpoT"/>
</dbReference>
<accession>A0A1B8AB23</accession>
<name>A0A1B8AB23_FUSPO</name>
<dbReference type="Gene3D" id="3.30.460.10">
    <property type="entry name" value="Beta Polymerase, domain 2"/>
    <property type="match status" value="1"/>
</dbReference>
<dbReference type="PANTHER" id="PTHR10039:SF14">
    <property type="entry name" value="NACHT DOMAIN-CONTAINING PROTEIN"/>
    <property type="match status" value="1"/>
</dbReference>
<reference evidence="5 6" key="1">
    <citation type="submission" date="2016-06" db="EMBL/GenBank/DDBJ databases">
        <title>Living apart together: crosstalk between the core and supernumerary genomes in a fungal plant pathogen.</title>
        <authorList>
            <person name="Vanheule A."/>
            <person name="Audenaert K."/>
            <person name="Warris S."/>
            <person name="Van De Geest H."/>
            <person name="Schijlen E."/>
            <person name="Hofte M."/>
            <person name="De Saeger S."/>
            <person name="Haesaert G."/>
            <person name="Waalwijk C."/>
            <person name="Van Der Lee T."/>
        </authorList>
    </citation>
    <scope>NUCLEOTIDE SEQUENCE [LARGE SCALE GENOMIC DNA]</scope>
    <source>
        <strain evidence="5 6">2516</strain>
    </source>
</reference>
<gene>
    <name evidence="5" type="ORF">FPOA_09407</name>
</gene>
<dbReference type="SUPFAM" id="SSF50978">
    <property type="entry name" value="WD40 repeat-like"/>
    <property type="match status" value="1"/>
</dbReference>
<dbReference type="InterPro" id="IPR001680">
    <property type="entry name" value="WD40_rpt"/>
</dbReference>
<organism evidence="5 6">
    <name type="scientific">Fusarium poae</name>
    <dbReference type="NCBI Taxonomy" id="36050"/>
    <lineage>
        <taxon>Eukaryota</taxon>
        <taxon>Fungi</taxon>
        <taxon>Dikarya</taxon>
        <taxon>Ascomycota</taxon>
        <taxon>Pezizomycotina</taxon>
        <taxon>Sordariomycetes</taxon>
        <taxon>Hypocreomycetidae</taxon>
        <taxon>Hypocreales</taxon>
        <taxon>Nectriaceae</taxon>
        <taxon>Fusarium</taxon>
    </lineage>
</organism>
<feature type="region of interest" description="Disordered" evidence="3">
    <location>
        <begin position="1444"/>
        <end position="1492"/>
    </location>
</feature>
<dbReference type="InterPro" id="IPR036322">
    <property type="entry name" value="WD40_repeat_dom_sf"/>
</dbReference>
<evidence type="ECO:0000259" key="4">
    <source>
        <dbReference type="SMART" id="SM00954"/>
    </source>
</evidence>
<dbReference type="InterPro" id="IPR056884">
    <property type="entry name" value="NPHP3-like_N"/>
</dbReference>
<evidence type="ECO:0000313" key="6">
    <source>
        <dbReference type="Proteomes" id="UP000091967"/>
    </source>
</evidence>